<evidence type="ECO:0000256" key="5">
    <source>
        <dbReference type="ARBA" id="ARBA00023163"/>
    </source>
</evidence>
<dbReference type="RefSeq" id="WP_008315623.1">
    <property type="nucleotide sequence ID" value="NZ_CP115969.1"/>
</dbReference>
<dbReference type="InterPro" id="IPR011605">
    <property type="entry name" value="NusB_fam"/>
</dbReference>
<dbReference type="Proteomes" id="UP000680020">
    <property type="component" value="Unassembled WGS sequence"/>
</dbReference>
<dbReference type="Gene3D" id="1.10.940.10">
    <property type="entry name" value="NusB-like"/>
    <property type="match status" value="1"/>
</dbReference>
<evidence type="ECO:0000256" key="3">
    <source>
        <dbReference type="ARBA" id="ARBA00022884"/>
    </source>
</evidence>
<evidence type="ECO:0000256" key="2">
    <source>
        <dbReference type="ARBA" id="ARBA00022814"/>
    </source>
</evidence>
<gene>
    <name evidence="6 8" type="primary">nusB</name>
    <name evidence="8" type="ORF">J7561_03140</name>
</gene>
<keyword evidence="4 6" id="KW-0805">Transcription regulation</keyword>
<keyword evidence="2 6" id="KW-0889">Transcription antitermination</keyword>
<dbReference type="GO" id="GO:0005829">
    <property type="term" value="C:cytosol"/>
    <property type="evidence" value="ECO:0007669"/>
    <property type="project" value="TreeGrafter"/>
</dbReference>
<dbReference type="InterPro" id="IPR006027">
    <property type="entry name" value="NusB_RsmB_TIM44"/>
</dbReference>
<dbReference type="InterPro" id="IPR035926">
    <property type="entry name" value="NusB-like_sf"/>
</dbReference>
<organism evidence="8 9">
    <name type="scientific">Wohlfahrtiimonas chitiniclastica</name>
    <dbReference type="NCBI Taxonomy" id="400946"/>
    <lineage>
        <taxon>Bacteria</taxon>
        <taxon>Pseudomonadati</taxon>
        <taxon>Pseudomonadota</taxon>
        <taxon>Gammaproteobacteria</taxon>
        <taxon>Cardiobacteriales</taxon>
        <taxon>Ignatzschineriaceae</taxon>
        <taxon>Wohlfahrtiimonas</taxon>
    </lineage>
</organism>
<comment type="similarity">
    <text evidence="1 6">Belongs to the NusB family.</text>
</comment>
<name>A0A165HK65_9GAMM</name>
<keyword evidence="5 6" id="KW-0804">Transcription</keyword>
<dbReference type="GO" id="GO:0031564">
    <property type="term" value="P:transcription antitermination"/>
    <property type="evidence" value="ECO:0007669"/>
    <property type="project" value="UniProtKB-KW"/>
</dbReference>
<evidence type="ECO:0000256" key="6">
    <source>
        <dbReference type="HAMAP-Rule" id="MF_00073"/>
    </source>
</evidence>
<dbReference type="GeneID" id="58264284"/>
<dbReference type="GO" id="GO:0006353">
    <property type="term" value="P:DNA-templated transcription termination"/>
    <property type="evidence" value="ECO:0007669"/>
    <property type="project" value="UniProtKB-UniRule"/>
</dbReference>
<dbReference type="EMBL" id="JAGIBU010000002">
    <property type="protein sequence ID" value="MBS7824197.1"/>
    <property type="molecule type" value="Genomic_DNA"/>
</dbReference>
<sequence>MSNKREFERMMWARRFALQGLYEWQVSQTQVDQIERSFAENPEFVKANTEAFSNLLRGSIRTQGQVNELITPLLDRPIEQLDLVERAVLWLGGFELLEHPEIPYKVVINESVNLAKKFGANQSYKFINGILDKVAEKVRIDYH</sequence>
<comment type="caution">
    <text evidence="8">The sequence shown here is derived from an EMBL/GenBank/DDBJ whole genome shotgun (WGS) entry which is preliminary data.</text>
</comment>
<dbReference type="AlphaFoldDB" id="A0A165HK65"/>
<proteinExistence type="inferred from homology"/>
<feature type="domain" description="NusB/RsmB/TIM44" evidence="7">
    <location>
        <begin position="13"/>
        <end position="135"/>
    </location>
</feature>
<dbReference type="PANTHER" id="PTHR11078:SF3">
    <property type="entry name" value="ANTITERMINATION NUSB DOMAIN-CONTAINING PROTEIN"/>
    <property type="match status" value="1"/>
</dbReference>
<evidence type="ECO:0000256" key="4">
    <source>
        <dbReference type="ARBA" id="ARBA00023015"/>
    </source>
</evidence>
<dbReference type="Pfam" id="PF01029">
    <property type="entry name" value="NusB"/>
    <property type="match status" value="1"/>
</dbReference>
<dbReference type="GO" id="GO:0003723">
    <property type="term" value="F:RNA binding"/>
    <property type="evidence" value="ECO:0007669"/>
    <property type="project" value="UniProtKB-UniRule"/>
</dbReference>
<dbReference type="PANTHER" id="PTHR11078">
    <property type="entry name" value="N UTILIZATION SUBSTANCE PROTEIN B-RELATED"/>
    <property type="match status" value="1"/>
</dbReference>
<dbReference type="NCBIfam" id="TIGR01951">
    <property type="entry name" value="nusB"/>
    <property type="match status" value="1"/>
</dbReference>
<dbReference type="HAMAP" id="MF_00073">
    <property type="entry name" value="NusB"/>
    <property type="match status" value="1"/>
</dbReference>
<keyword evidence="3 6" id="KW-0694">RNA-binding</keyword>
<accession>A0A165HK65</accession>
<evidence type="ECO:0000256" key="1">
    <source>
        <dbReference type="ARBA" id="ARBA00005952"/>
    </source>
</evidence>
<evidence type="ECO:0000313" key="9">
    <source>
        <dbReference type="Proteomes" id="UP000680020"/>
    </source>
</evidence>
<evidence type="ECO:0000313" key="8">
    <source>
        <dbReference type="EMBL" id="MBS7824197.1"/>
    </source>
</evidence>
<evidence type="ECO:0000259" key="7">
    <source>
        <dbReference type="Pfam" id="PF01029"/>
    </source>
</evidence>
<reference evidence="8" key="1">
    <citation type="submission" date="2021-03" db="EMBL/GenBank/DDBJ databases">
        <title>Identification and antibiotic profiling of Wohlfahrtiimonas chitiniclastica, an underestimated human pathogen.</title>
        <authorList>
            <person name="Kopf A."/>
            <person name="Bunk B."/>
            <person name="Coldewey S."/>
            <person name="Gunzer F."/>
            <person name="Riedel T."/>
            <person name="Schroettner P."/>
        </authorList>
    </citation>
    <scope>NUCLEOTIDE SEQUENCE</scope>
    <source>
        <strain evidence="8">DSM 100917</strain>
    </source>
</reference>
<dbReference type="SUPFAM" id="SSF48013">
    <property type="entry name" value="NusB-like"/>
    <property type="match status" value="1"/>
</dbReference>
<comment type="function">
    <text evidence="6">Involved in transcription antitermination. Required for transcription of ribosomal RNA (rRNA) genes. Binds specifically to the boxA antiterminator sequence of the ribosomal RNA (rrn) operons.</text>
</comment>
<protein>
    <recommendedName>
        <fullName evidence="6">Transcription antitermination protein NusB</fullName>
    </recommendedName>
    <alternativeName>
        <fullName evidence="6">Antitermination factor NusB</fullName>
    </alternativeName>
</protein>